<name>A0A8H6H5S8_9AGAR</name>
<organism evidence="1 2">
    <name type="scientific">Ephemerocybe angulata</name>
    <dbReference type="NCBI Taxonomy" id="980116"/>
    <lineage>
        <taxon>Eukaryota</taxon>
        <taxon>Fungi</taxon>
        <taxon>Dikarya</taxon>
        <taxon>Basidiomycota</taxon>
        <taxon>Agaricomycotina</taxon>
        <taxon>Agaricomycetes</taxon>
        <taxon>Agaricomycetidae</taxon>
        <taxon>Agaricales</taxon>
        <taxon>Agaricineae</taxon>
        <taxon>Psathyrellaceae</taxon>
        <taxon>Ephemerocybe</taxon>
    </lineage>
</organism>
<comment type="caution">
    <text evidence="1">The sequence shown here is derived from an EMBL/GenBank/DDBJ whole genome shotgun (WGS) entry which is preliminary data.</text>
</comment>
<dbReference type="AlphaFoldDB" id="A0A8H6H5S8"/>
<protein>
    <submittedName>
        <fullName evidence="1">Uncharacterized protein</fullName>
    </submittedName>
</protein>
<sequence length="464" mass="50042">FIAYNRIVHYSINSVQQDSSVYSTRLTHSLLQVLLLTPLPSHPHPLIMSSITTKYLTVPQGNITHPPLAPSESDTITKRFNVPQDRLVPNTTDRSDTGITHPFEHRGFFPFSKTTRALHFEVKGRHTRGRVQVTTSADPDAEDIVIALKSRFRQECLIDDIFGAGLIDDNDNENGLSLQMKADAPYDLNDFAFQDINIIFPAPKGSALTSFPSLTIDLEGRHEVLLKQGSSIAFENLTIRVSNGNISARPAYVNDGSLVTQKGWIRGLFHSNENLSVRADGPIFGTFVSEGSLSITTENGPIDVDITSNHLDSSTVNDISVQSANGTHTTILHASTLNADIFLTSPLPNPIYTLTTATTLGALYAKIHDMPSDASLTFSGTVSQAADECGLALPQYFQSGDRPYEVVYRRDGRGIVIRTGAGVGAGEGEAVELGEEDGVGLGDVEGRLGGLSLEGGERGVSPGI</sequence>
<proteinExistence type="predicted"/>
<feature type="non-terminal residue" evidence="1">
    <location>
        <position position="1"/>
    </location>
</feature>
<dbReference type="EMBL" id="JACGCI010000309">
    <property type="protein sequence ID" value="KAF6740983.1"/>
    <property type="molecule type" value="Genomic_DNA"/>
</dbReference>
<accession>A0A8H6H5S8</accession>
<evidence type="ECO:0000313" key="2">
    <source>
        <dbReference type="Proteomes" id="UP000521943"/>
    </source>
</evidence>
<evidence type="ECO:0000313" key="1">
    <source>
        <dbReference type="EMBL" id="KAF6740983.1"/>
    </source>
</evidence>
<keyword evidence="2" id="KW-1185">Reference proteome</keyword>
<gene>
    <name evidence="1" type="ORF">DFP72DRAFT_1122608</name>
</gene>
<reference evidence="1 2" key="1">
    <citation type="submission" date="2020-07" db="EMBL/GenBank/DDBJ databases">
        <title>Comparative genomics of pyrophilous fungi reveals a link between fire events and developmental genes.</title>
        <authorList>
            <consortium name="DOE Joint Genome Institute"/>
            <person name="Steindorff A.S."/>
            <person name="Carver A."/>
            <person name="Calhoun S."/>
            <person name="Stillman K."/>
            <person name="Liu H."/>
            <person name="Lipzen A."/>
            <person name="Pangilinan J."/>
            <person name="Labutti K."/>
            <person name="Bruns T.D."/>
            <person name="Grigoriev I.V."/>
        </authorList>
    </citation>
    <scope>NUCLEOTIDE SEQUENCE [LARGE SCALE GENOMIC DNA]</scope>
    <source>
        <strain evidence="1 2">CBS 144469</strain>
    </source>
</reference>
<dbReference type="Proteomes" id="UP000521943">
    <property type="component" value="Unassembled WGS sequence"/>
</dbReference>